<dbReference type="PANTHER" id="PTHR46796:SF6">
    <property type="entry name" value="ARAC SUBFAMILY"/>
    <property type="match status" value="1"/>
</dbReference>
<evidence type="ECO:0000256" key="1">
    <source>
        <dbReference type="ARBA" id="ARBA00023015"/>
    </source>
</evidence>
<dbReference type="Gene3D" id="1.10.10.60">
    <property type="entry name" value="Homeodomain-like"/>
    <property type="match status" value="1"/>
</dbReference>
<keyword evidence="1" id="KW-0805">Transcription regulation</keyword>
<dbReference type="PRINTS" id="PR00032">
    <property type="entry name" value="HTHARAC"/>
</dbReference>
<evidence type="ECO:0000313" key="6">
    <source>
        <dbReference type="Proteomes" id="UP000335415"/>
    </source>
</evidence>
<dbReference type="InterPro" id="IPR050204">
    <property type="entry name" value="AraC_XylS_family_regulators"/>
</dbReference>
<dbReference type="RefSeq" id="WP_150437366.1">
    <property type="nucleotide sequence ID" value="NZ_VYKJ01000016.1"/>
</dbReference>
<dbReference type="Pfam" id="PF14525">
    <property type="entry name" value="AraC_binding_2"/>
    <property type="match status" value="1"/>
</dbReference>
<keyword evidence="6" id="KW-1185">Reference proteome</keyword>
<name>A0A5J5FRS7_9GAMM</name>
<dbReference type="SMART" id="SM00342">
    <property type="entry name" value="HTH_ARAC"/>
    <property type="match status" value="1"/>
</dbReference>
<dbReference type="PANTHER" id="PTHR46796">
    <property type="entry name" value="HTH-TYPE TRANSCRIPTIONAL ACTIVATOR RHAS-RELATED"/>
    <property type="match status" value="1"/>
</dbReference>
<dbReference type="Pfam" id="PF12833">
    <property type="entry name" value="HTH_18"/>
    <property type="match status" value="1"/>
</dbReference>
<dbReference type="SUPFAM" id="SSF46689">
    <property type="entry name" value="Homeodomain-like"/>
    <property type="match status" value="1"/>
</dbReference>
<dbReference type="OrthoDB" id="5740883at2"/>
<evidence type="ECO:0000256" key="3">
    <source>
        <dbReference type="ARBA" id="ARBA00023163"/>
    </source>
</evidence>
<evidence type="ECO:0000256" key="2">
    <source>
        <dbReference type="ARBA" id="ARBA00023125"/>
    </source>
</evidence>
<keyword evidence="2" id="KW-0238">DNA-binding</keyword>
<organism evidence="5 6">
    <name type="scientific">Affinibrenneria salicis</name>
    <dbReference type="NCBI Taxonomy" id="2590031"/>
    <lineage>
        <taxon>Bacteria</taxon>
        <taxon>Pseudomonadati</taxon>
        <taxon>Pseudomonadota</taxon>
        <taxon>Gammaproteobacteria</taxon>
        <taxon>Enterobacterales</taxon>
        <taxon>Pectobacteriaceae</taxon>
        <taxon>Affinibrenneria</taxon>
    </lineage>
</organism>
<dbReference type="Proteomes" id="UP000335415">
    <property type="component" value="Unassembled WGS sequence"/>
</dbReference>
<dbReference type="AlphaFoldDB" id="A0A5J5FRS7"/>
<dbReference type="InterPro" id="IPR018060">
    <property type="entry name" value="HTH_AraC"/>
</dbReference>
<dbReference type="InterPro" id="IPR035418">
    <property type="entry name" value="AraC-bd_2"/>
</dbReference>
<dbReference type="GO" id="GO:0003700">
    <property type="term" value="F:DNA-binding transcription factor activity"/>
    <property type="evidence" value="ECO:0007669"/>
    <property type="project" value="InterPro"/>
</dbReference>
<gene>
    <name evidence="5" type="ORF">FJU30_23370</name>
</gene>
<protein>
    <submittedName>
        <fullName evidence="5">Helix-turn-helix domain-containing protein</fullName>
    </submittedName>
</protein>
<sequence>MSIVYSTENMADKQRFEYWTEVVCRHCLKATNRPVSKSGFLAYMQFRAIKSLSLATLNAPAHHWKRGAQELRSGPNDDLWLGLVQRGQAWFEQSGRQAVLPAGSMVLYDSAKEFTFNIDSQALHILRIPRPLLMRRIPNVEKFTAISLDASRPGMTPLREMLLQASSNSLLMTHDDMAIRYFDMMLDMLVFSLQVADNDNASDRYYNLYEKIVQYIRDHLQDDALSLDMIAKAHYVSPRTVVRAFSARQKTPMAMVWQERLLACRHALQDKRARSVSQIAMEYGFKDLSHFSRAFRQAFGYAPSSLLKQEIVQS</sequence>
<evidence type="ECO:0000259" key="4">
    <source>
        <dbReference type="PROSITE" id="PS01124"/>
    </source>
</evidence>
<evidence type="ECO:0000313" key="5">
    <source>
        <dbReference type="EMBL" id="KAA8995908.1"/>
    </source>
</evidence>
<feature type="domain" description="HTH araC/xylS-type" evidence="4">
    <location>
        <begin position="210"/>
        <end position="309"/>
    </location>
</feature>
<dbReference type="EMBL" id="VYKJ01000016">
    <property type="protein sequence ID" value="KAA8995908.1"/>
    <property type="molecule type" value="Genomic_DNA"/>
</dbReference>
<dbReference type="InterPro" id="IPR020449">
    <property type="entry name" value="Tscrpt_reg_AraC-type_HTH"/>
</dbReference>
<dbReference type="InterPro" id="IPR009057">
    <property type="entry name" value="Homeodomain-like_sf"/>
</dbReference>
<dbReference type="GO" id="GO:0043565">
    <property type="term" value="F:sequence-specific DNA binding"/>
    <property type="evidence" value="ECO:0007669"/>
    <property type="project" value="InterPro"/>
</dbReference>
<keyword evidence="3" id="KW-0804">Transcription</keyword>
<dbReference type="PROSITE" id="PS01124">
    <property type="entry name" value="HTH_ARAC_FAMILY_2"/>
    <property type="match status" value="1"/>
</dbReference>
<accession>A0A5J5FRS7</accession>
<proteinExistence type="predicted"/>
<comment type="caution">
    <text evidence="5">The sequence shown here is derived from an EMBL/GenBank/DDBJ whole genome shotgun (WGS) entry which is preliminary data.</text>
</comment>
<reference evidence="5 6" key="1">
    <citation type="submission" date="2019-09" db="EMBL/GenBank/DDBJ databases">
        <authorList>
            <person name="Li Y."/>
        </authorList>
    </citation>
    <scope>NUCLEOTIDE SEQUENCE [LARGE SCALE GENOMIC DNA]</scope>
    <source>
        <strain evidence="5 6">L3-3HA</strain>
    </source>
</reference>